<proteinExistence type="predicted"/>
<reference evidence="2 3" key="1">
    <citation type="submission" date="2019-02" db="EMBL/GenBank/DDBJ databases">
        <title>Deep-cultivation of Planctomycetes and their phenomic and genomic characterization uncovers novel biology.</title>
        <authorList>
            <person name="Wiegand S."/>
            <person name="Jogler M."/>
            <person name="Boedeker C."/>
            <person name="Pinto D."/>
            <person name="Vollmers J."/>
            <person name="Rivas-Marin E."/>
            <person name="Kohn T."/>
            <person name="Peeters S.H."/>
            <person name="Heuer A."/>
            <person name="Rast P."/>
            <person name="Oberbeckmann S."/>
            <person name="Bunk B."/>
            <person name="Jeske O."/>
            <person name="Meyerdierks A."/>
            <person name="Storesund J.E."/>
            <person name="Kallscheuer N."/>
            <person name="Luecker S."/>
            <person name="Lage O.M."/>
            <person name="Pohl T."/>
            <person name="Merkel B.J."/>
            <person name="Hornburger P."/>
            <person name="Mueller R.-W."/>
            <person name="Bruemmer F."/>
            <person name="Labrenz M."/>
            <person name="Spormann A.M."/>
            <person name="Op Den Camp H."/>
            <person name="Overmann J."/>
            <person name="Amann R."/>
            <person name="Jetten M.S.M."/>
            <person name="Mascher T."/>
            <person name="Medema M.H."/>
            <person name="Devos D.P."/>
            <person name="Kaster A.-K."/>
            <person name="Ovreas L."/>
            <person name="Rohde M."/>
            <person name="Galperin M.Y."/>
            <person name="Jogler C."/>
        </authorList>
    </citation>
    <scope>NUCLEOTIDE SEQUENCE [LARGE SCALE GENOMIC DNA]</scope>
    <source>
        <strain evidence="2 3">Poly41</strain>
    </source>
</reference>
<dbReference type="InterPro" id="IPR002545">
    <property type="entry name" value="CheW-lke_dom"/>
</dbReference>
<organism evidence="2 3">
    <name type="scientific">Novipirellula artificiosorum</name>
    <dbReference type="NCBI Taxonomy" id="2528016"/>
    <lineage>
        <taxon>Bacteria</taxon>
        <taxon>Pseudomonadati</taxon>
        <taxon>Planctomycetota</taxon>
        <taxon>Planctomycetia</taxon>
        <taxon>Pirellulales</taxon>
        <taxon>Pirellulaceae</taxon>
        <taxon>Novipirellula</taxon>
    </lineage>
</organism>
<dbReference type="AlphaFoldDB" id="A0A5C6DBS7"/>
<sequence length="176" mass="19250">MVDQSASDSASADAIPAAKNTSQFVGFQIDSQQYAFRIDQIQEIVMLDQVTKTPQVADYVEGVRNLRGAIIPIINLRRLLGLAPIPADNNTRTIVVNVGDRTIGCTVDSVTQVIRIPEQSIQPAPDTMTAEGNRDIAGFAKMGDNLVIIMNIDELLNLARLRRHPNHEMTTAKNAI</sequence>
<dbReference type="InterPro" id="IPR036061">
    <property type="entry name" value="CheW-like_dom_sf"/>
</dbReference>
<dbReference type="Pfam" id="PF01584">
    <property type="entry name" value="CheW"/>
    <property type="match status" value="1"/>
</dbReference>
<dbReference type="PANTHER" id="PTHR22617:SF23">
    <property type="entry name" value="CHEMOTAXIS PROTEIN CHEW"/>
    <property type="match status" value="1"/>
</dbReference>
<dbReference type="GO" id="GO:0005829">
    <property type="term" value="C:cytosol"/>
    <property type="evidence" value="ECO:0007669"/>
    <property type="project" value="TreeGrafter"/>
</dbReference>
<dbReference type="PANTHER" id="PTHR22617">
    <property type="entry name" value="CHEMOTAXIS SENSOR HISTIDINE KINASE-RELATED"/>
    <property type="match status" value="1"/>
</dbReference>
<dbReference type="GO" id="GO:0007165">
    <property type="term" value="P:signal transduction"/>
    <property type="evidence" value="ECO:0007669"/>
    <property type="project" value="InterPro"/>
</dbReference>
<accession>A0A5C6DBS7</accession>
<dbReference type="SUPFAM" id="SSF50341">
    <property type="entry name" value="CheW-like"/>
    <property type="match status" value="1"/>
</dbReference>
<dbReference type="OrthoDB" id="9794382at2"/>
<evidence type="ECO:0000259" key="1">
    <source>
        <dbReference type="PROSITE" id="PS50851"/>
    </source>
</evidence>
<feature type="domain" description="CheW-like" evidence="1">
    <location>
        <begin position="21"/>
        <end position="161"/>
    </location>
</feature>
<dbReference type="PROSITE" id="PS50851">
    <property type="entry name" value="CHEW"/>
    <property type="match status" value="1"/>
</dbReference>
<gene>
    <name evidence="2" type="primary">cheW</name>
    <name evidence="2" type="ORF">Poly41_50570</name>
</gene>
<dbReference type="Gene3D" id="2.40.50.180">
    <property type="entry name" value="CheA-289, Domain 4"/>
    <property type="match status" value="1"/>
</dbReference>
<keyword evidence="3" id="KW-1185">Reference proteome</keyword>
<dbReference type="Gene3D" id="2.30.30.40">
    <property type="entry name" value="SH3 Domains"/>
    <property type="match status" value="1"/>
</dbReference>
<name>A0A5C6DBS7_9BACT</name>
<dbReference type="GO" id="GO:0006935">
    <property type="term" value="P:chemotaxis"/>
    <property type="evidence" value="ECO:0007669"/>
    <property type="project" value="InterPro"/>
</dbReference>
<dbReference type="InterPro" id="IPR039315">
    <property type="entry name" value="CheW"/>
</dbReference>
<protein>
    <submittedName>
        <fullName evidence="2">Chemotaxis protein CheW</fullName>
    </submittedName>
</protein>
<evidence type="ECO:0000313" key="3">
    <source>
        <dbReference type="Proteomes" id="UP000319143"/>
    </source>
</evidence>
<dbReference type="SMART" id="SM00260">
    <property type="entry name" value="CheW"/>
    <property type="match status" value="1"/>
</dbReference>
<dbReference type="RefSeq" id="WP_146529615.1">
    <property type="nucleotide sequence ID" value="NZ_SJPV01000010.1"/>
</dbReference>
<dbReference type="Proteomes" id="UP000319143">
    <property type="component" value="Unassembled WGS sequence"/>
</dbReference>
<dbReference type="EMBL" id="SJPV01000010">
    <property type="protein sequence ID" value="TWU33304.1"/>
    <property type="molecule type" value="Genomic_DNA"/>
</dbReference>
<comment type="caution">
    <text evidence="2">The sequence shown here is derived from an EMBL/GenBank/DDBJ whole genome shotgun (WGS) entry which is preliminary data.</text>
</comment>
<evidence type="ECO:0000313" key="2">
    <source>
        <dbReference type="EMBL" id="TWU33304.1"/>
    </source>
</evidence>